<reference evidence="4 5" key="1">
    <citation type="submission" date="2017-02" db="EMBL/GenBank/DDBJ databases">
        <title>Genomes of Trichoderma spp. with biocontrol activity.</title>
        <authorList>
            <person name="Gardiner D."/>
            <person name="Kazan K."/>
            <person name="Vos C."/>
            <person name="Harvey P."/>
        </authorList>
    </citation>
    <scope>NUCLEOTIDE SEQUENCE [LARGE SCALE GENOMIC DNA]</scope>
    <source>
        <strain evidence="4 5">Tr1</strain>
    </source>
</reference>
<dbReference type="Proteomes" id="UP000236290">
    <property type="component" value="Unassembled WGS sequence"/>
</dbReference>
<dbReference type="Pfam" id="PF12796">
    <property type="entry name" value="Ank_2"/>
    <property type="match status" value="1"/>
</dbReference>
<dbReference type="InterPro" id="IPR002110">
    <property type="entry name" value="Ankyrin_rpt"/>
</dbReference>
<dbReference type="PANTHER" id="PTHR24126:SF14">
    <property type="entry name" value="ANK_REP_REGION DOMAIN-CONTAINING PROTEIN"/>
    <property type="match status" value="1"/>
</dbReference>
<evidence type="ECO:0000256" key="1">
    <source>
        <dbReference type="ARBA" id="ARBA00022737"/>
    </source>
</evidence>
<dbReference type="PANTHER" id="PTHR24126">
    <property type="entry name" value="ANKYRIN REPEAT, PH AND SEC7 DOMAIN CONTAINING PROTEIN SECG-RELATED"/>
    <property type="match status" value="1"/>
</dbReference>
<gene>
    <name evidence="4" type="ORF">THARTR1_06787</name>
</gene>
<feature type="compositionally biased region" description="Polar residues" evidence="3">
    <location>
        <begin position="8"/>
        <end position="21"/>
    </location>
</feature>
<dbReference type="OrthoDB" id="4898535at2759"/>
<keyword evidence="1" id="KW-0677">Repeat</keyword>
<accession>A0A2K0U4A5</accession>
<evidence type="ECO:0000256" key="2">
    <source>
        <dbReference type="ARBA" id="ARBA00023043"/>
    </source>
</evidence>
<protein>
    <submittedName>
        <fullName evidence="4">Uncharacterized protein</fullName>
    </submittedName>
</protein>
<dbReference type="EMBL" id="MTYI01000100">
    <property type="protein sequence ID" value="PNP52622.1"/>
    <property type="molecule type" value="Genomic_DNA"/>
</dbReference>
<sequence>MDVFASMATRSLSSADGNSRPSRAFPSIPCPHIAPSPNEARLQKILCWTAVLGHENLFAAYLDQEPSILDVEDEFGMTPFSCAAFAGKFSVVRRALHQCGTTSAREKTTGTQGPSPLEAAALGTNAQMFVSFLRLLKYFGPSTGESTELDNIPPLDRLPTLEEKDIEDELNIAVRKGQTAIIEKLVQMRLENETTQKEEWLARQMVEAADAGALSLVQVLKSCGAKVDDEVDVVDGEFDHKTTPLMSAIRANRTKVAEFLIIHGAGNEDALRLAVENHRHGIIRALLQAGILVNGDLKTRLLDIATAQKDSTTLMLLEFEKGTGKLATSTDLSPDVDKHFEATVVTFHEEKTPEFKELSVTDLMGKSDRFFSLNGKTHNFKWFHLPANNVNEMG</sequence>
<dbReference type="InterPro" id="IPR036770">
    <property type="entry name" value="Ankyrin_rpt-contain_sf"/>
</dbReference>
<proteinExistence type="predicted"/>
<evidence type="ECO:0000256" key="3">
    <source>
        <dbReference type="SAM" id="MobiDB-lite"/>
    </source>
</evidence>
<organism evidence="4 5">
    <name type="scientific">Trichoderma harzianum</name>
    <name type="common">Hypocrea lixii</name>
    <dbReference type="NCBI Taxonomy" id="5544"/>
    <lineage>
        <taxon>Eukaryota</taxon>
        <taxon>Fungi</taxon>
        <taxon>Dikarya</taxon>
        <taxon>Ascomycota</taxon>
        <taxon>Pezizomycotina</taxon>
        <taxon>Sordariomycetes</taxon>
        <taxon>Hypocreomycetidae</taxon>
        <taxon>Hypocreales</taxon>
        <taxon>Hypocreaceae</taxon>
        <taxon>Trichoderma</taxon>
    </lineage>
</organism>
<evidence type="ECO:0000313" key="5">
    <source>
        <dbReference type="Proteomes" id="UP000236290"/>
    </source>
</evidence>
<comment type="caution">
    <text evidence="4">The sequence shown here is derived from an EMBL/GenBank/DDBJ whole genome shotgun (WGS) entry which is preliminary data.</text>
</comment>
<dbReference type="AlphaFoldDB" id="A0A2K0U4A5"/>
<dbReference type="SUPFAM" id="SSF48403">
    <property type="entry name" value="Ankyrin repeat"/>
    <property type="match status" value="1"/>
</dbReference>
<feature type="region of interest" description="Disordered" evidence="3">
    <location>
        <begin position="1"/>
        <end position="23"/>
    </location>
</feature>
<keyword evidence="2" id="KW-0040">ANK repeat</keyword>
<dbReference type="Gene3D" id="1.25.40.20">
    <property type="entry name" value="Ankyrin repeat-containing domain"/>
    <property type="match status" value="1"/>
</dbReference>
<name>A0A2K0U4A5_TRIHA</name>
<evidence type="ECO:0000313" key="4">
    <source>
        <dbReference type="EMBL" id="PNP52622.1"/>
    </source>
</evidence>